<evidence type="ECO:0000313" key="3">
    <source>
        <dbReference type="Proteomes" id="UP000528457"/>
    </source>
</evidence>
<gene>
    <name evidence="2" type="ORF">HNR48_002302</name>
</gene>
<name>A0A7X0MYH3_9GAMM</name>
<dbReference type="Proteomes" id="UP000528457">
    <property type="component" value="Unassembled WGS sequence"/>
</dbReference>
<accession>A0A7X0MYH3</accession>
<dbReference type="PROSITE" id="PS01125">
    <property type="entry name" value="ROK"/>
    <property type="match status" value="1"/>
</dbReference>
<organism evidence="2 3">
    <name type="scientific">Pseudoteredinibacter isoporae</name>
    <dbReference type="NCBI Taxonomy" id="570281"/>
    <lineage>
        <taxon>Bacteria</taxon>
        <taxon>Pseudomonadati</taxon>
        <taxon>Pseudomonadota</taxon>
        <taxon>Gammaproteobacteria</taxon>
        <taxon>Cellvibrionales</taxon>
        <taxon>Cellvibrionaceae</taxon>
        <taxon>Pseudoteredinibacter</taxon>
    </lineage>
</organism>
<dbReference type="GO" id="GO:0004396">
    <property type="term" value="F:hexokinase activity"/>
    <property type="evidence" value="ECO:0007669"/>
    <property type="project" value="TreeGrafter"/>
</dbReference>
<sequence>MNKAPKLRLGIDLGGTKTEVALLDQQGLVLERERLPTPQGDYPGTLNTIQQLIGRLEARHTLNGLALGIATPGSPSSIDGHMKNCNSICLNGKPLLTDLEQKLRRPVRLANDADCFALAEAHNGAAQEANSVFGVILGTGVGGGLVINKRLLQGPNHICGEWGHNPVALNALQPNAAFKPESLSAYEQERPCYCGKTNCVETWLSGPALSQSDWELGGKHHKRPAREIASASQAGESQASQAINHYTHILASALATVINIIDPEVIVLGGGLSKIDSLYEQLPDVLTPYVFSDEILNRIVPAQQGDSAGVIGAAYLWG</sequence>
<keyword evidence="2" id="KW-0808">Transferase</keyword>
<keyword evidence="2" id="KW-0418">Kinase</keyword>
<dbReference type="PANTHER" id="PTHR18964">
    <property type="entry name" value="ROK (REPRESSOR, ORF, KINASE) FAMILY"/>
    <property type="match status" value="1"/>
</dbReference>
<dbReference type="InterPro" id="IPR000600">
    <property type="entry name" value="ROK"/>
</dbReference>
<dbReference type="FunCoup" id="A0A7X0MYH3">
    <property type="interactions" value="163"/>
</dbReference>
<dbReference type="PANTHER" id="PTHR18964:SF174">
    <property type="entry name" value="D-ALLOSE KINASE-RELATED"/>
    <property type="match status" value="1"/>
</dbReference>
<dbReference type="AlphaFoldDB" id="A0A7X0MYH3"/>
<dbReference type="SUPFAM" id="SSF53067">
    <property type="entry name" value="Actin-like ATPase domain"/>
    <property type="match status" value="1"/>
</dbReference>
<comment type="caution">
    <text evidence="2">The sequence shown here is derived from an EMBL/GenBank/DDBJ whole genome shotgun (WGS) entry which is preliminary data.</text>
</comment>
<evidence type="ECO:0000313" key="2">
    <source>
        <dbReference type="EMBL" id="MBB6522017.1"/>
    </source>
</evidence>
<dbReference type="Gene3D" id="3.30.420.40">
    <property type="match status" value="2"/>
</dbReference>
<reference evidence="2 3" key="1">
    <citation type="submission" date="2020-08" db="EMBL/GenBank/DDBJ databases">
        <title>Genomic Encyclopedia of Type Strains, Phase IV (KMG-IV): sequencing the most valuable type-strain genomes for metagenomic binning, comparative biology and taxonomic classification.</title>
        <authorList>
            <person name="Goeker M."/>
        </authorList>
    </citation>
    <scope>NUCLEOTIDE SEQUENCE [LARGE SCALE GENOMIC DNA]</scope>
    <source>
        <strain evidence="2 3">DSM 22368</strain>
    </source>
</reference>
<dbReference type="InParanoid" id="A0A7X0MYH3"/>
<keyword evidence="3" id="KW-1185">Reference proteome</keyword>
<evidence type="ECO:0000256" key="1">
    <source>
        <dbReference type="ARBA" id="ARBA00023277"/>
    </source>
</evidence>
<keyword evidence="1" id="KW-0119">Carbohydrate metabolism</keyword>
<dbReference type="InterPro" id="IPR049874">
    <property type="entry name" value="ROK_cs"/>
</dbReference>
<proteinExistence type="predicted"/>
<dbReference type="InterPro" id="IPR043129">
    <property type="entry name" value="ATPase_NBD"/>
</dbReference>
<protein>
    <submittedName>
        <fullName evidence="2">Putative NBD/HSP70 family sugar kinase</fullName>
    </submittedName>
</protein>
<dbReference type="RefSeq" id="WP_166846970.1">
    <property type="nucleotide sequence ID" value="NZ_JAAONY010000002.1"/>
</dbReference>
<dbReference type="Pfam" id="PF00480">
    <property type="entry name" value="ROK"/>
    <property type="match status" value="1"/>
</dbReference>
<dbReference type="EMBL" id="JACHHT010000002">
    <property type="protein sequence ID" value="MBB6522017.1"/>
    <property type="molecule type" value="Genomic_DNA"/>
</dbReference>